<accession>A0A2K1JZ73</accession>
<reference evidence="1 3" key="2">
    <citation type="journal article" date="2018" name="Plant J.">
        <title>The Physcomitrella patens chromosome-scale assembly reveals moss genome structure and evolution.</title>
        <authorList>
            <person name="Lang D."/>
            <person name="Ullrich K.K."/>
            <person name="Murat F."/>
            <person name="Fuchs J."/>
            <person name="Jenkins J."/>
            <person name="Haas F.B."/>
            <person name="Piednoel M."/>
            <person name="Gundlach H."/>
            <person name="Van Bel M."/>
            <person name="Meyberg R."/>
            <person name="Vives C."/>
            <person name="Morata J."/>
            <person name="Symeonidi A."/>
            <person name="Hiss M."/>
            <person name="Muchero W."/>
            <person name="Kamisugi Y."/>
            <person name="Saleh O."/>
            <person name="Blanc G."/>
            <person name="Decker E.L."/>
            <person name="van Gessel N."/>
            <person name="Grimwood J."/>
            <person name="Hayes R.D."/>
            <person name="Graham S.W."/>
            <person name="Gunter L.E."/>
            <person name="McDaniel S.F."/>
            <person name="Hoernstein S.N.W."/>
            <person name="Larsson A."/>
            <person name="Li F.W."/>
            <person name="Perroud P.F."/>
            <person name="Phillips J."/>
            <person name="Ranjan P."/>
            <person name="Rokshar D.S."/>
            <person name="Rothfels C.J."/>
            <person name="Schneider L."/>
            <person name="Shu S."/>
            <person name="Stevenson D.W."/>
            <person name="Thummler F."/>
            <person name="Tillich M."/>
            <person name="Villarreal Aguilar J.C."/>
            <person name="Widiez T."/>
            <person name="Wong G.K."/>
            <person name="Wymore A."/>
            <person name="Zhang Y."/>
            <person name="Zimmer A.D."/>
            <person name="Quatrano R.S."/>
            <person name="Mayer K.F.X."/>
            <person name="Goodstein D."/>
            <person name="Casacuberta J.M."/>
            <person name="Vandepoele K."/>
            <person name="Reski R."/>
            <person name="Cuming A.C."/>
            <person name="Tuskan G.A."/>
            <person name="Maumus F."/>
            <person name="Salse J."/>
            <person name="Schmutz J."/>
            <person name="Rensing S.A."/>
        </authorList>
    </citation>
    <scope>NUCLEOTIDE SEQUENCE [LARGE SCALE GENOMIC DNA]</scope>
    <source>
        <strain evidence="2 3">cv. Gransden 2004</strain>
    </source>
</reference>
<evidence type="ECO:0000313" key="2">
    <source>
        <dbReference type="EnsemblPlants" id="PAC:32902692.CDS.1"/>
    </source>
</evidence>
<organism evidence="1">
    <name type="scientific">Physcomitrium patens</name>
    <name type="common">Spreading-leaved earth moss</name>
    <name type="synonym">Physcomitrella patens</name>
    <dbReference type="NCBI Taxonomy" id="3218"/>
    <lineage>
        <taxon>Eukaryota</taxon>
        <taxon>Viridiplantae</taxon>
        <taxon>Streptophyta</taxon>
        <taxon>Embryophyta</taxon>
        <taxon>Bryophyta</taxon>
        <taxon>Bryophytina</taxon>
        <taxon>Bryopsida</taxon>
        <taxon>Funariidae</taxon>
        <taxon>Funariales</taxon>
        <taxon>Funariaceae</taxon>
        <taxon>Physcomitrium</taxon>
    </lineage>
</organism>
<name>A0A2K1JZ73_PHYPA</name>
<reference evidence="2" key="3">
    <citation type="submission" date="2020-12" db="UniProtKB">
        <authorList>
            <consortium name="EnsemblPlants"/>
        </authorList>
    </citation>
    <scope>IDENTIFICATION</scope>
</reference>
<dbReference type="EMBL" id="ABEU02000010">
    <property type="protein sequence ID" value="PNR46832.1"/>
    <property type="molecule type" value="Genomic_DNA"/>
</dbReference>
<dbReference type="Gramene" id="Pp3c10_16031V3.1">
    <property type="protein sequence ID" value="PAC:32902692.CDS.1"/>
    <property type="gene ID" value="Pp3c10_16031"/>
</dbReference>
<protein>
    <submittedName>
        <fullName evidence="1 2">Uncharacterized protein</fullName>
    </submittedName>
</protein>
<dbReference type="Proteomes" id="UP000006727">
    <property type="component" value="Chromosome 10"/>
</dbReference>
<proteinExistence type="predicted"/>
<evidence type="ECO:0000313" key="1">
    <source>
        <dbReference type="EMBL" id="PNR46832.1"/>
    </source>
</evidence>
<gene>
    <name evidence="1" type="ORF">PHYPA_013952</name>
</gene>
<keyword evidence="3" id="KW-1185">Reference proteome</keyword>
<dbReference type="InParanoid" id="A0A2K1JZ73"/>
<dbReference type="EnsemblPlants" id="Pp3c10_16031V3.1">
    <property type="protein sequence ID" value="PAC:32902692.CDS.1"/>
    <property type="gene ID" value="Pp3c10_16031"/>
</dbReference>
<dbReference type="AlphaFoldDB" id="A0A2K1JZ73"/>
<sequence length="52" mass="6056">MCHSIAKHSSVEITPIPPSMTKLGYNFQCWMWYLCSRCIQFATDGVKCENWI</sequence>
<reference evidence="1 3" key="1">
    <citation type="journal article" date="2008" name="Science">
        <title>The Physcomitrella genome reveals evolutionary insights into the conquest of land by plants.</title>
        <authorList>
            <person name="Rensing S."/>
            <person name="Lang D."/>
            <person name="Zimmer A."/>
            <person name="Terry A."/>
            <person name="Salamov A."/>
            <person name="Shapiro H."/>
            <person name="Nishiyama T."/>
            <person name="Perroud P.-F."/>
            <person name="Lindquist E."/>
            <person name="Kamisugi Y."/>
            <person name="Tanahashi T."/>
            <person name="Sakakibara K."/>
            <person name="Fujita T."/>
            <person name="Oishi K."/>
            <person name="Shin-I T."/>
            <person name="Kuroki Y."/>
            <person name="Toyoda A."/>
            <person name="Suzuki Y."/>
            <person name="Hashimoto A."/>
            <person name="Yamaguchi K."/>
            <person name="Sugano A."/>
            <person name="Kohara Y."/>
            <person name="Fujiyama A."/>
            <person name="Anterola A."/>
            <person name="Aoki S."/>
            <person name="Ashton N."/>
            <person name="Barbazuk W.B."/>
            <person name="Barker E."/>
            <person name="Bennetzen J."/>
            <person name="Bezanilla M."/>
            <person name="Blankenship R."/>
            <person name="Cho S.H."/>
            <person name="Dutcher S."/>
            <person name="Estelle M."/>
            <person name="Fawcett J.A."/>
            <person name="Gundlach H."/>
            <person name="Hanada K."/>
            <person name="Heyl A."/>
            <person name="Hicks K.A."/>
            <person name="Hugh J."/>
            <person name="Lohr M."/>
            <person name="Mayer K."/>
            <person name="Melkozernov A."/>
            <person name="Murata T."/>
            <person name="Nelson D."/>
            <person name="Pils B."/>
            <person name="Prigge M."/>
            <person name="Reiss B."/>
            <person name="Renner T."/>
            <person name="Rombauts S."/>
            <person name="Rushton P."/>
            <person name="Sanderfoot A."/>
            <person name="Schween G."/>
            <person name="Shiu S.-H."/>
            <person name="Stueber K."/>
            <person name="Theodoulou F.L."/>
            <person name="Tu H."/>
            <person name="Van de Peer Y."/>
            <person name="Verrier P.J."/>
            <person name="Waters E."/>
            <person name="Wood A."/>
            <person name="Yang L."/>
            <person name="Cove D."/>
            <person name="Cuming A."/>
            <person name="Hasebe M."/>
            <person name="Lucas S."/>
            <person name="Mishler D.B."/>
            <person name="Reski R."/>
            <person name="Grigoriev I."/>
            <person name="Quatrano R.S."/>
            <person name="Boore J.L."/>
        </authorList>
    </citation>
    <scope>NUCLEOTIDE SEQUENCE [LARGE SCALE GENOMIC DNA]</scope>
    <source>
        <strain evidence="2 3">cv. Gransden 2004</strain>
    </source>
</reference>
<evidence type="ECO:0000313" key="3">
    <source>
        <dbReference type="Proteomes" id="UP000006727"/>
    </source>
</evidence>